<dbReference type="AlphaFoldDB" id="A0A4R0N1R2"/>
<sequence length="501" mass="56369">MHQIKLLRLPISYFLFSIFFLFSNNASANFDFNTNCQKAYQNIFELKLNAARQLIAAEKKIHPNNSIVPFLENYVDYYYLLTTESKSEFERLEPNKEVRLDQISDDDKSSPYYLYAQAQINIQWALMRGRFGSYLTVAREINRANSLLQENTKKFPGFHLNGIGLGLINAVLGVLPDGFLKSTLSTFGIKGNLQAGLNMLDKLAENLPKSAYEPFYEETVFTYAYVLSDVAKSPSAYAKTMKYMARIPDTSLLKCYLQAYVCARNGHTDVAITTLANRPTGAVYQPFPYLDYLMGIAKLNKLDYSAEASFEKFLQTNKGVNNIKDAYLHLAWIALLKGENNNLSALIAKTKASGFIFAERDKQALNEANSPTPNKELLKARLLFDGGYFAKGLDVLSDSKAEDYASAKDKTEYHYRLGRLNDALGKDDMALMNYQNAITVGKSLKYYFAAKSAVQIGIIYEAKKNTQKAKSSFNLAISMKGHEQENSIENEAKQGLRRIGG</sequence>
<dbReference type="InterPro" id="IPR011990">
    <property type="entry name" value="TPR-like_helical_dom_sf"/>
</dbReference>
<proteinExistence type="predicted"/>
<evidence type="ECO:0000313" key="3">
    <source>
        <dbReference type="Proteomes" id="UP000292884"/>
    </source>
</evidence>
<name>A0A4R0N1R2_9SPHI</name>
<gene>
    <name evidence="2" type="ORF">EZ428_02975</name>
</gene>
<dbReference type="Proteomes" id="UP000292884">
    <property type="component" value="Unassembled WGS sequence"/>
</dbReference>
<dbReference type="OrthoDB" id="1466726at2"/>
<comment type="caution">
    <text evidence="2">The sequence shown here is derived from an EMBL/GenBank/DDBJ whole genome shotgun (WGS) entry which is preliminary data.</text>
</comment>
<dbReference type="Gene3D" id="1.25.40.10">
    <property type="entry name" value="Tetratricopeptide repeat domain"/>
    <property type="match status" value="1"/>
</dbReference>
<feature type="signal peptide" evidence="1">
    <location>
        <begin position="1"/>
        <end position="28"/>
    </location>
</feature>
<dbReference type="SMART" id="SM00028">
    <property type="entry name" value="TPR"/>
    <property type="match status" value="2"/>
</dbReference>
<dbReference type="InterPro" id="IPR019734">
    <property type="entry name" value="TPR_rpt"/>
</dbReference>
<reference evidence="2 3" key="1">
    <citation type="submission" date="2019-02" db="EMBL/GenBank/DDBJ databases">
        <title>Pedobacter sp. RP-1-13 sp. nov., isolated from Arctic soil.</title>
        <authorList>
            <person name="Dahal R.H."/>
        </authorList>
    </citation>
    <scope>NUCLEOTIDE SEQUENCE [LARGE SCALE GENOMIC DNA]</scope>
    <source>
        <strain evidence="2 3">RP-1-13</strain>
    </source>
</reference>
<feature type="chain" id="PRO_5020272471" evidence="1">
    <location>
        <begin position="29"/>
        <end position="501"/>
    </location>
</feature>
<keyword evidence="3" id="KW-1185">Reference proteome</keyword>
<organism evidence="2 3">
    <name type="scientific">Pedobacter frigiditerrae</name>
    <dbReference type="NCBI Taxonomy" id="2530452"/>
    <lineage>
        <taxon>Bacteria</taxon>
        <taxon>Pseudomonadati</taxon>
        <taxon>Bacteroidota</taxon>
        <taxon>Sphingobacteriia</taxon>
        <taxon>Sphingobacteriales</taxon>
        <taxon>Sphingobacteriaceae</taxon>
        <taxon>Pedobacter</taxon>
    </lineage>
</organism>
<evidence type="ECO:0000313" key="2">
    <source>
        <dbReference type="EMBL" id="TCC93749.1"/>
    </source>
</evidence>
<keyword evidence="1" id="KW-0732">Signal</keyword>
<protein>
    <submittedName>
        <fullName evidence="2">Tetratricopeptide repeat protein</fullName>
    </submittedName>
</protein>
<dbReference type="SUPFAM" id="SSF48452">
    <property type="entry name" value="TPR-like"/>
    <property type="match status" value="1"/>
</dbReference>
<accession>A0A4R0N1R2</accession>
<evidence type="ECO:0000256" key="1">
    <source>
        <dbReference type="SAM" id="SignalP"/>
    </source>
</evidence>
<dbReference type="RefSeq" id="WP_131551615.1">
    <property type="nucleotide sequence ID" value="NZ_SJSK01000001.1"/>
</dbReference>
<dbReference type="EMBL" id="SJSK01000001">
    <property type="protein sequence ID" value="TCC93749.1"/>
    <property type="molecule type" value="Genomic_DNA"/>
</dbReference>